<dbReference type="VEuPathDB" id="FungiDB:LEMA_P084820.1"/>
<sequence>MHLATFILILVTNMVTAFIVPPVEAPDTTTVDLVSRDTDCGACTRLYDFCVKNGHTKGQTGCMQTCREHVCHVNASAGSARAAVSRLTSVPRSLVMLGRSEDVDRRLWDVVREYRFKDGRYAGTDGKVMG</sequence>
<accession>E5A6J8</accession>
<dbReference type="eggNOG" id="ENOG502RIR1">
    <property type="taxonomic scope" value="Eukaryota"/>
</dbReference>
<proteinExistence type="predicted"/>
<dbReference type="OrthoDB" id="3684436at2759"/>
<organism evidence="2 3">
    <name type="scientific">Leptosphaeria maculans (strain JN3 / isolate v23.1.3 / race Av1-4-5-6-7-8)</name>
    <name type="common">Blackleg fungus</name>
    <name type="synonym">Phoma lingam</name>
    <dbReference type="NCBI Taxonomy" id="985895"/>
    <lineage>
        <taxon>Eukaryota</taxon>
        <taxon>Fungi</taxon>
        <taxon>Dikarya</taxon>
        <taxon>Ascomycota</taxon>
        <taxon>Pezizomycotina</taxon>
        <taxon>Dothideomycetes</taxon>
        <taxon>Pleosporomycetidae</taxon>
        <taxon>Pleosporales</taxon>
        <taxon>Pleosporineae</taxon>
        <taxon>Leptosphaeriaceae</taxon>
        <taxon>Plenodomus</taxon>
        <taxon>Plenodomus lingam/Leptosphaeria maculans species complex</taxon>
    </lineage>
</organism>
<reference evidence="3" key="1">
    <citation type="journal article" date="2011" name="Nat. Commun.">
        <title>Effector diversification within compartments of the Leptosphaeria maculans genome affected by Repeat-Induced Point mutations.</title>
        <authorList>
            <person name="Rouxel T."/>
            <person name="Grandaubert J."/>
            <person name="Hane J.K."/>
            <person name="Hoede C."/>
            <person name="van de Wouw A.P."/>
            <person name="Couloux A."/>
            <person name="Dominguez V."/>
            <person name="Anthouard V."/>
            <person name="Bally P."/>
            <person name="Bourras S."/>
            <person name="Cozijnsen A.J."/>
            <person name="Ciuffetti L.M."/>
            <person name="Degrave A."/>
            <person name="Dilmaghani A."/>
            <person name="Duret L."/>
            <person name="Fudal I."/>
            <person name="Goodwin S.B."/>
            <person name="Gout L."/>
            <person name="Glaser N."/>
            <person name="Linglin J."/>
            <person name="Kema G.H.J."/>
            <person name="Lapalu N."/>
            <person name="Lawrence C.B."/>
            <person name="May K."/>
            <person name="Meyer M."/>
            <person name="Ollivier B."/>
            <person name="Poulain J."/>
            <person name="Schoch C.L."/>
            <person name="Simon A."/>
            <person name="Spatafora J.W."/>
            <person name="Stachowiak A."/>
            <person name="Turgeon B.G."/>
            <person name="Tyler B.M."/>
            <person name="Vincent D."/>
            <person name="Weissenbach J."/>
            <person name="Amselem J."/>
            <person name="Quesneville H."/>
            <person name="Oliver R.P."/>
            <person name="Wincker P."/>
            <person name="Balesdent M.-H."/>
            <person name="Howlett B.J."/>
        </authorList>
    </citation>
    <scope>NUCLEOTIDE SEQUENCE [LARGE SCALE GENOMIC DNA]</scope>
    <source>
        <strain evidence="3">JN3 / isolate v23.1.3 / race Av1-4-5-6-7-8</strain>
    </source>
</reference>
<keyword evidence="1" id="KW-0732">Signal</keyword>
<dbReference type="HOGENOM" id="CLU_1938547_0_0_1"/>
<feature type="signal peptide" evidence="1">
    <location>
        <begin position="1"/>
        <end position="17"/>
    </location>
</feature>
<evidence type="ECO:0000313" key="2">
    <source>
        <dbReference type="EMBL" id="CBX99243.1"/>
    </source>
</evidence>
<evidence type="ECO:0000313" key="3">
    <source>
        <dbReference type="Proteomes" id="UP000002668"/>
    </source>
</evidence>
<dbReference type="EMBL" id="FP929135">
    <property type="protein sequence ID" value="CBX99243.1"/>
    <property type="molecule type" value="Genomic_DNA"/>
</dbReference>
<keyword evidence="3" id="KW-1185">Reference proteome</keyword>
<gene>
    <name evidence="2" type="ORF">LEMA_P084820.1</name>
</gene>
<dbReference type="Proteomes" id="UP000002668">
    <property type="component" value="Genome"/>
</dbReference>
<name>E5A6J8_LEPMJ</name>
<dbReference type="InParanoid" id="E5A6J8"/>
<feature type="chain" id="PRO_5003193429" evidence="1">
    <location>
        <begin position="18"/>
        <end position="130"/>
    </location>
</feature>
<dbReference type="AlphaFoldDB" id="E5A6J8"/>
<evidence type="ECO:0000256" key="1">
    <source>
        <dbReference type="SAM" id="SignalP"/>
    </source>
</evidence>
<protein>
    <submittedName>
        <fullName evidence="2">Uncharacterized protein</fullName>
    </submittedName>
</protein>